<evidence type="ECO:0000256" key="3">
    <source>
        <dbReference type="ARBA" id="ARBA00022801"/>
    </source>
</evidence>
<dbReference type="OrthoDB" id="4146452at2"/>
<dbReference type="AlphaFoldDB" id="A0A5C5B7C0"/>
<dbReference type="Pfam" id="PF00413">
    <property type="entry name" value="Peptidase_M10"/>
    <property type="match status" value="1"/>
</dbReference>
<protein>
    <submittedName>
        <fullName evidence="6">Matrixin family metalloprotease</fullName>
    </submittedName>
</protein>
<reference evidence="6 7" key="1">
    <citation type="submission" date="2019-06" db="EMBL/GenBank/DDBJ databases">
        <title>Draft genome sequence of Miniimonas arenae KCTC 19750T isolated from sea sand.</title>
        <authorList>
            <person name="Park S.-J."/>
        </authorList>
    </citation>
    <scope>NUCLEOTIDE SEQUENCE [LARGE SCALE GENOMIC DNA]</scope>
    <source>
        <strain evidence="6 7">KCTC 19750</strain>
    </source>
</reference>
<organism evidence="6 7">
    <name type="scientific">Miniimonas arenae</name>
    <dbReference type="NCBI Taxonomy" id="676201"/>
    <lineage>
        <taxon>Bacteria</taxon>
        <taxon>Bacillati</taxon>
        <taxon>Actinomycetota</taxon>
        <taxon>Actinomycetes</taxon>
        <taxon>Micrococcales</taxon>
        <taxon>Beutenbergiaceae</taxon>
        <taxon>Miniimonas</taxon>
    </lineage>
</organism>
<dbReference type="Proteomes" id="UP000313849">
    <property type="component" value="Unassembled WGS sequence"/>
</dbReference>
<evidence type="ECO:0000313" key="7">
    <source>
        <dbReference type="Proteomes" id="UP000313849"/>
    </source>
</evidence>
<keyword evidence="3" id="KW-0378">Hydrolase</keyword>
<keyword evidence="2" id="KW-0479">Metal-binding</keyword>
<dbReference type="PROSITE" id="PS51318">
    <property type="entry name" value="TAT"/>
    <property type="match status" value="1"/>
</dbReference>
<dbReference type="RefSeq" id="WP_108719425.1">
    <property type="nucleotide sequence ID" value="NZ_VENP01000113.1"/>
</dbReference>
<evidence type="ECO:0000256" key="2">
    <source>
        <dbReference type="ARBA" id="ARBA00022723"/>
    </source>
</evidence>
<dbReference type="GO" id="GO:0004222">
    <property type="term" value="F:metalloendopeptidase activity"/>
    <property type="evidence" value="ECO:0007669"/>
    <property type="project" value="InterPro"/>
</dbReference>
<sequence>MNTASTTRHRRGKLPLVVALSLALVMAPVLLPSALAYTHHGARWQGTNISWAEGGGDFSGNVGSALGPAASSWNPNTDVTLTKSTVASLTAVTYYSATDGLNGKAQWTTSNGYFTGCYASVNRSNVASWAVNKIRAVWTHEFGHCLGLGHTTSIAIMTGSGTNVQYDAYGIYTPQTDDRNGINARY</sequence>
<evidence type="ECO:0000259" key="5">
    <source>
        <dbReference type="Pfam" id="PF00413"/>
    </source>
</evidence>
<keyword evidence="4" id="KW-0862">Zinc</keyword>
<keyword evidence="6" id="KW-0482">Metalloprotease</keyword>
<dbReference type="SUPFAM" id="SSF55486">
    <property type="entry name" value="Metalloproteases ('zincins'), catalytic domain"/>
    <property type="match status" value="1"/>
</dbReference>
<dbReference type="InterPro" id="IPR024079">
    <property type="entry name" value="MetalloPept_cat_dom_sf"/>
</dbReference>
<name>A0A5C5B7C0_9MICO</name>
<dbReference type="Gene3D" id="3.40.390.10">
    <property type="entry name" value="Collagenase (Catalytic Domain)"/>
    <property type="match status" value="1"/>
</dbReference>
<accession>A0A5C5B7C0</accession>
<keyword evidence="1 6" id="KW-0645">Protease</keyword>
<feature type="domain" description="Peptidase M10 metallopeptidase" evidence="5">
    <location>
        <begin position="106"/>
        <end position="186"/>
    </location>
</feature>
<proteinExistence type="predicted"/>
<dbReference type="GO" id="GO:0008270">
    <property type="term" value="F:zinc ion binding"/>
    <property type="evidence" value="ECO:0007669"/>
    <property type="project" value="InterPro"/>
</dbReference>
<dbReference type="EMBL" id="VENP01000113">
    <property type="protein sequence ID" value="TNU72795.1"/>
    <property type="molecule type" value="Genomic_DNA"/>
</dbReference>
<comment type="caution">
    <text evidence="6">The sequence shown here is derived from an EMBL/GenBank/DDBJ whole genome shotgun (WGS) entry which is preliminary data.</text>
</comment>
<evidence type="ECO:0000256" key="1">
    <source>
        <dbReference type="ARBA" id="ARBA00022670"/>
    </source>
</evidence>
<evidence type="ECO:0000256" key="4">
    <source>
        <dbReference type="ARBA" id="ARBA00022833"/>
    </source>
</evidence>
<dbReference type="InterPro" id="IPR006311">
    <property type="entry name" value="TAT_signal"/>
</dbReference>
<evidence type="ECO:0000313" key="6">
    <source>
        <dbReference type="EMBL" id="TNU72795.1"/>
    </source>
</evidence>
<keyword evidence="7" id="KW-1185">Reference proteome</keyword>
<dbReference type="InterPro" id="IPR001818">
    <property type="entry name" value="Pept_M10_metallopeptidase"/>
</dbReference>
<gene>
    <name evidence="6" type="ORF">FH969_14800</name>
</gene>
<dbReference type="GO" id="GO:0006508">
    <property type="term" value="P:proteolysis"/>
    <property type="evidence" value="ECO:0007669"/>
    <property type="project" value="UniProtKB-KW"/>
</dbReference>
<dbReference type="GO" id="GO:0031012">
    <property type="term" value="C:extracellular matrix"/>
    <property type="evidence" value="ECO:0007669"/>
    <property type="project" value="InterPro"/>
</dbReference>